<evidence type="ECO:0000259" key="3">
    <source>
        <dbReference type="PROSITE" id="PS50003"/>
    </source>
</evidence>
<evidence type="ECO:0000256" key="2">
    <source>
        <dbReference type="ARBA" id="ARBA00022490"/>
    </source>
</evidence>
<dbReference type="InterPro" id="IPR051480">
    <property type="entry name" value="Endocytic_GEF_Adapter"/>
</dbReference>
<proteinExistence type="predicted"/>
<reference evidence="4 5" key="1">
    <citation type="submission" date="2022-12" db="EMBL/GenBank/DDBJ databases">
        <title>Chromosome-level genome assembly of true bugs.</title>
        <authorList>
            <person name="Ma L."/>
            <person name="Li H."/>
        </authorList>
    </citation>
    <scope>NUCLEOTIDE SEQUENCE [LARGE SCALE GENOMIC DNA]</scope>
    <source>
        <strain evidence="4">Lab_2022b</strain>
    </source>
</reference>
<comment type="subcellular location">
    <subcellularLocation>
        <location evidence="1">Cytoplasm</location>
    </subcellularLocation>
</comment>
<dbReference type="InterPro" id="IPR001849">
    <property type="entry name" value="PH_domain"/>
</dbReference>
<dbReference type="SUPFAM" id="SSF50729">
    <property type="entry name" value="PH domain-like"/>
    <property type="match status" value="1"/>
</dbReference>
<dbReference type="GO" id="GO:0005737">
    <property type="term" value="C:cytoplasm"/>
    <property type="evidence" value="ECO:0007669"/>
    <property type="project" value="UniProtKB-SubCell"/>
</dbReference>
<feature type="domain" description="PH" evidence="3">
    <location>
        <begin position="1"/>
        <end position="96"/>
    </location>
</feature>
<dbReference type="GO" id="GO:0035025">
    <property type="term" value="P:positive regulation of Rho protein signal transduction"/>
    <property type="evidence" value="ECO:0007669"/>
    <property type="project" value="TreeGrafter"/>
</dbReference>
<organism evidence="4 5">
    <name type="scientific">Rhynocoris fuscipes</name>
    <dbReference type="NCBI Taxonomy" id="488301"/>
    <lineage>
        <taxon>Eukaryota</taxon>
        <taxon>Metazoa</taxon>
        <taxon>Ecdysozoa</taxon>
        <taxon>Arthropoda</taxon>
        <taxon>Hexapoda</taxon>
        <taxon>Insecta</taxon>
        <taxon>Pterygota</taxon>
        <taxon>Neoptera</taxon>
        <taxon>Paraneoptera</taxon>
        <taxon>Hemiptera</taxon>
        <taxon>Heteroptera</taxon>
        <taxon>Panheteroptera</taxon>
        <taxon>Cimicomorpha</taxon>
        <taxon>Reduviidae</taxon>
        <taxon>Harpactorinae</taxon>
        <taxon>Harpactorini</taxon>
        <taxon>Rhynocoris</taxon>
    </lineage>
</organism>
<sequence>MTQPTEDYQPDNEESLVFPRLNGIKDATIVLMKEKAGRYTLLREPLYLDRCIVCAEADLEDYFEIQELSTKDTYIFKAEDGEQTKRWYRQVQYHAQGLGSWRKRRNALANIMINGMQLRT</sequence>
<dbReference type="EMBL" id="JAPXFL010000008">
    <property type="protein sequence ID" value="KAK9502514.1"/>
    <property type="molecule type" value="Genomic_DNA"/>
</dbReference>
<name>A0AAW1CXW3_9HEMI</name>
<evidence type="ECO:0000313" key="5">
    <source>
        <dbReference type="Proteomes" id="UP001461498"/>
    </source>
</evidence>
<dbReference type="PROSITE" id="PS50003">
    <property type="entry name" value="PH_DOMAIN"/>
    <property type="match status" value="1"/>
</dbReference>
<keyword evidence="5" id="KW-1185">Reference proteome</keyword>
<dbReference type="Proteomes" id="UP001461498">
    <property type="component" value="Unassembled WGS sequence"/>
</dbReference>
<keyword evidence="2" id="KW-0963">Cytoplasm</keyword>
<dbReference type="PANTHER" id="PTHR46006">
    <property type="entry name" value="RHO GUANINE NUCLEOTIDE EXCHANGE FACTOR AT 64C, ISOFORM A"/>
    <property type="match status" value="1"/>
</dbReference>
<evidence type="ECO:0000313" key="4">
    <source>
        <dbReference type="EMBL" id="KAK9502514.1"/>
    </source>
</evidence>
<dbReference type="Gene3D" id="2.30.29.30">
    <property type="entry name" value="Pleckstrin-homology domain (PH domain)/Phosphotyrosine-binding domain (PTB)"/>
    <property type="match status" value="1"/>
</dbReference>
<dbReference type="AlphaFoldDB" id="A0AAW1CXW3"/>
<dbReference type="PANTHER" id="PTHR46006:SF5">
    <property type="entry name" value="DH DOMAIN-CONTAINING PROTEIN"/>
    <property type="match status" value="1"/>
</dbReference>
<comment type="caution">
    <text evidence="4">The sequence shown here is derived from an EMBL/GenBank/DDBJ whole genome shotgun (WGS) entry which is preliminary data.</text>
</comment>
<gene>
    <name evidence="4" type="ORF">O3M35_011283</name>
</gene>
<protein>
    <recommendedName>
        <fullName evidence="3">PH domain-containing protein</fullName>
    </recommendedName>
</protein>
<dbReference type="InterPro" id="IPR011993">
    <property type="entry name" value="PH-like_dom_sf"/>
</dbReference>
<evidence type="ECO:0000256" key="1">
    <source>
        <dbReference type="ARBA" id="ARBA00004496"/>
    </source>
</evidence>
<accession>A0AAW1CXW3</accession>